<accession>A0A1E3AMC9</accession>
<dbReference type="Proteomes" id="UP000095003">
    <property type="component" value="Unassembled WGS sequence"/>
</dbReference>
<gene>
    <name evidence="2" type="ORF">BEH84_04273</name>
</gene>
<organism evidence="2 3">
    <name type="scientific">Eisenbergiella tayi</name>
    <dbReference type="NCBI Taxonomy" id="1432052"/>
    <lineage>
        <taxon>Bacteria</taxon>
        <taxon>Bacillati</taxon>
        <taxon>Bacillota</taxon>
        <taxon>Clostridia</taxon>
        <taxon>Lachnospirales</taxon>
        <taxon>Lachnospiraceae</taxon>
        <taxon>Eisenbergiella</taxon>
    </lineage>
</organism>
<feature type="coiled-coil region" evidence="1">
    <location>
        <begin position="68"/>
        <end position="104"/>
    </location>
</feature>
<dbReference type="EMBL" id="MCGI01000004">
    <property type="protein sequence ID" value="ODM09905.1"/>
    <property type="molecule type" value="Genomic_DNA"/>
</dbReference>
<comment type="caution">
    <text evidence="2">The sequence shown here is derived from an EMBL/GenBank/DDBJ whole genome shotgun (WGS) entry which is preliminary data.</text>
</comment>
<name>A0A1E3AMC9_9FIRM</name>
<dbReference type="RefSeq" id="WP_069158295.1">
    <property type="nucleotide sequence ID" value="NZ_MCGI01000004.1"/>
</dbReference>
<evidence type="ECO:0000313" key="2">
    <source>
        <dbReference type="EMBL" id="ODM09905.1"/>
    </source>
</evidence>
<proteinExistence type="predicted"/>
<keyword evidence="1" id="KW-0175">Coiled coil</keyword>
<dbReference type="PATRIC" id="fig|1432052.3.peg.4733"/>
<evidence type="ECO:0000256" key="1">
    <source>
        <dbReference type="SAM" id="Coils"/>
    </source>
</evidence>
<protein>
    <recommendedName>
        <fullName evidence="4">RNA dependent RNA polymerase</fullName>
    </recommendedName>
</protein>
<dbReference type="AlphaFoldDB" id="A0A1E3AMC9"/>
<evidence type="ECO:0008006" key="4">
    <source>
        <dbReference type="Google" id="ProtNLM"/>
    </source>
</evidence>
<evidence type="ECO:0000313" key="3">
    <source>
        <dbReference type="Proteomes" id="UP000095003"/>
    </source>
</evidence>
<dbReference type="GeneID" id="93302224"/>
<reference evidence="2 3" key="1">
    <citation type="submission" date="2016-07" db="EMBL/GenBank/DDBJ databases">
        <title>Characterization of isolates of Eisenbergiella tayi derived from blood cultures, using whole genome sequencing.</title>
        <authorList>
            <person name="Burdz T."/>
            <person name="Wiebe D."/>
            <person name="Huynh C."/>
            <person name="Bernard K."/>
        </authorList>
    </citation>
    <scope>NUCLEOTIDE SEQUENCE [LARGE SCALE GENOMIC DNA]</scope>
    <source>
        <strain evidence="2 3">NML 120489</strain>
    </source>
</reference>
<sequence>MNETGIKILNIKAGTLYGYNLGIRDRYDYTTGVFNHSLFRIFLQKNGMKITKGQSTKDIICLDFDFGSRSYEEERKHLTDLLNKADDEAARENIRRIMEKVEQNKYKYVKKSKEEIRELFYQEGVSVTYPTKDRQGNIIKEETIHYRMLYRNSSKAKLGQVMFLNEKLYDAAYDWLTMGLGEKMPVENAKIVELSAYAPLTTSTILDTLFIPAEDILILKDQDSFFTTMANVVKAEDYEGFERCVDEAATEKARQRALDKGNLDLQGNPVYNKVFKKVPSLKKKCVVACEQTDVKNTMWDGMGLMEASCLPEWVNGMALLRNHFFKACAFKCSIQKFMQDWCRDNGLDYNTWRIQDMFGQWHNAKDIKLITTHNAVKWIKFMELMGNTPEEAYLYWCRKVNADGSCFGIVKTDHESKLGDVQQMSYQMLNTLPCTKDDVKDIAAYSVNYVELLKSDDQEFEKFLRKNANEVNHYEMMADLYRKNPAFADSKWYRYEKRQIIRTYVNKLRSGKIMVNGDNLTICSNPYALLLYAAGGDWKKDPTLLHEDGTIQCYTSRFGDGEFLCAFRSPHNSPNNICYLHNHYSPEMEAYFPFSSNIIVVNCIGTDIQDRGNGLDHDSDFFFVTDHPTFVKYAGICYEKFPTIVNRLKESGVTYRKTPLEYARMDNKFALSRRGIGESSNLAQLALTYYWTSPNRELHDNFVILSVLAQVIIDGCKREYEVDALSEIERIKKMPCMNPTLHDEKKDYPFFIKYVKNISVSQKGKDVPYEESRDKKAKINDRINPKLVCPMNWLQYWLDKIQSASQESTIPTKQFIRHLDGKANDRQISKIQKLVSDYDSFIKRNHDRFEEEDFISEFDEVTNEFISSIKKIKIGNMKTINRLIEIALDVSEENNNPHCKKKYSIKYGRRMLNTLYRQNKEAFLSNFI</sequence>